<feature type="transmembrane region" description="Helical" evidence="5">
    <location>
        <begin position="102"/>
        <end position="119"/>
    </location>
</feature>
<evidence type="ECO:0000256" key="1">
    <source>
        <dbReference type="ARBA" id="ARBA00004141"/>
    </source>
</evidence>
<reference evidence="7 8" key="1">
    <citation type="submission" date="2017-11" db="EMBL/GenBank/DDBJ databases">
        <title>Draft genome sequence of Rhizobiales bacterium SY3-13.</title>
        <authorList>
            <person name="Sun C."/>
        </authorList>
    </citation>
    <scope>NUCLEOTIDE SEQUENCE [LARGE SCALE GENOMIC DNA]</scope>
    <source>
        <strain evidence="7 8">SY3-13</strain>
    </source>
</reference>
<feature type="domain" description="Sodium/calcium exchanger membrane region" evidence="6">
    <location>
        <begin position="172"/>
        <end position="312"/>
    </location>
</feature>
<protein>
    <submittedName>
        <fullName evidence="7">Sodium:proton exchanger</fullName>
    </submittedName>
</protein>
<dbReference type="Gene3D" id="1.20.1420.30">
    <property type="entry name" value="NCX, central ion-binding region"/>
    <property type="match status" value="1"/>
</dbReference>
<feature type="transmembrane region" description="Helical" evidence="5">
    <location>
        <begin position="76"/>
        <end position="95"/>
    </location>
</feature>
<evidence type="ECO:0000256" key="3">
    <source>
        <dbReference type="ARBA" id="ARBA00022989"/>
    </source>
</evidence>
<dbReference type="GO" id="GO:0006874">
    <property type="term" value="P:intracellular calcium ion homeostasis"/>
    <property type="evidence" value="ECO:0007669"/>
    <property type="project" value="TreeGrafter"/>
</dbReference>
<evidence type="ECO:0000313" key="8">
    <source>
        <dbReference type="Proteomes" id="UP000229498"/>
    </source>
</evidence>
<name>A0A2M9FWL8_9PROT</name>
<evidence type="ECO:0000313" key="7">
    <source>
        <dbReference type="EMBL" id="PJK27829.1"/>
    </source>
</evidence>
<evidence type="ECO:0000256" key="5">
    <source>
        <dbReference type="SAM" id="Phobius"/>
    </source>
</evidence>
<dbReference type="Proteomes" id="UP000229498">
    <property type="component" value="Unassembled WGS sequence"/>
</dbReference>
<organism evidence="7 8">
    <name type="scientific">Minwuia thermotolerans</name>
    <dbReference type="NCBI Taxonomy" id="2056226"/>
    <lineage>
        <taxon>Bacteria</taxon>
        <taxon>Pseudomonadati</taxon>
        <taxon>Pseudomonadota</taxon>
        <taxon>Alphaproteobacteria</taxon>
        <taxon>Minwuiales</taxon>
        <taxon>Minwuiaceae</taxon>
        <taxon>Minwuia</taxon>
    </lineage>
</organism>
<accession>A0A2M9FWL8</accession>
<dbReference type="GO" id="GO:0008273">
    <property type="term" value="F:calcium, potassium:sodium antiporter activity"/>
    <property type="evidence" value="ECO:0007669"/>
    <property type="project" value="TreeGrafter"/>
</dbReference>
<gene>
    <name evidence="7" type="ORF">CVT23_20340</name>
</gene>
<keyword evidence="3 5" id="KW-1133">Transmembrane helix</keyword>
<keyword evidence="8" id="KW-1185">Reference proteome</keyword>
<dbReference type="GO" id="GO:0005886">
    <property type="term" value="C:plasma membrane"/>
    <property type="evidence" value="ECO:0007669"/>
    <property type="project" value="TreeGrafter"/>
</dbReference>
<feature type="transmembrane region" description="Helical" evidence="5">
    <location>
        <begin position="125"/>
        <end position="142"/>
    </location>
</feature>
<evidence type="ECO:0000259" key="6">
    <source>
        <dbReference type="Pfam" id="PF01699"/>
    </source>
</evidence>
<evidence type="ECO:0000256" key="2">
    <source>
        <dbReference type="ARBA" id="ARBA00022692"/>
    </source>
</evidence>
<dbReference type="GO" id="GO:0005262">
    <property type="term" value="F:calcium channel activity"/>
    <property type="evidence" value="ECO:0007669"/>
    <property type="project" value="TreeGrafter"/>
</dbReference>
<keyword evidence="2 5" id="KW-0812">Transmembrane</keyword>
<dbReference type="InterPro" id="IPR044880">
    <property type="entry name" value="NCX_ion-bd_dom_sf"/>
</dbReference>
<feature type="transmembrane region" description="Helical" evidence="5">
    <location>
        <begin position="299"/>
        <end position="320"/>
    </location>
</feature>
<dbReference type="Gene3D" id="6.10.280.80">
    <property type="entry name" value="NCX, peripheral helical region"/>
    <property type="match status" value="1"/>
</dbReference>
<dbReference type="InterPro" id="IPR004837">
    <property type="entry name" value="NaCa_Exmemb"/>
</dbReference>
<dbReference type="Pfam" id="PF01699">
    <property type="entry name" value="Na_Ca_ex"/>
    <property type="match status" value="2"/>
</dbReference>
<dbReference type="EMBL" id="PHIG01000054">
    <property type="protein sequence ID" value="PJK27829.1"/>
    <property type="molecule type" value="Genomic_DNA"/>
</dbReference>
<dbReference type="InterPro" id="IPR004481">
    <property type="entry name" value="K/Na/Ca-exchanger"/>
</dbReference>
<proteinExistence type="predicted"/>
<dbReference type="NCBIfam" id="TIGR00367">
    <property type="entry name" value="calcium/sodium antiporter"/>
    <property type="match status" value="1"/>
</dbReference>
<comment type="subcellular location">
    <subcellularLocation>
        <location evidence="1">Membrane</location>
        <topology evidence="1">Multi-pass membrane protein</topology>
    </subcellularLocation>
</comment>
<evidence type="ECO:0000256" key="4">
    <source>
        <dbReference type="ARBA" id="ARBA00023136"/>
    </source>
</evidence>
<feature type="transmembrane region" description="Helical" evidence="5">
    <location>
        <begin position="169"/>
        <end position="190"/>
    </location>
</feature>
<dbReference type="AlphaFoldDB" id="A0A2M9FWL8"/>
<dbReference type="RefSeq" id="WP_109795654.1">
    <property type="nucleotide sequence ID" value="NZ_PHIG01000054.1"/>
</dbReference>
<dbReference type="OrthoDB" id="9794225at2"/>
<dbReference type="PANTHER" id="PTHR10846">
    <property type="entry name" value="SODIUM/POTASSIUM/CALCIUM EXCHANGER"/>
    <property type="match status" value="1"/>
</dbReference>
<feature type="transmembrane region" description="Helical" evidence="5">
    <location>
        <begin position="267"/>
        <end position="287"/>
    </location>
</feature>
<comment type="caution">
    <text evidence="7">The sequence shown here is derived from an EMBL/GenBank/DDBJ whole genome shotgun (WGS) entry which is preliminary data.</text>
</comment>
<sequence>MMYLMVAAGLILLLLGGEALVRAAVTLADRLGVSKLIIGLTVVAFGTSAPELLVCVQAVLEDAPAIAIGNIVGSNIANILLVVGAPALIAPFYCAKSTMKREGTAMLGATLILIAFMALDSLRVWSGALLFALLLLFLYTAYRSARRSSAGSYAEEVEELSEGVPRSGVAIAALLVLGLAGLVAGSGLLVDGAREIALAAGLSETVIGITLVALGTSLPELATSIVAAMRRHGDVAIGNVIGSNLFNILGILGITAMVAPIPVPPQIMLFDVWVMLACAVVLFPLAFARLPVGRAAGAVFLLGYGAYVWAQFAGLSGMPIDKMAGG</sequence>
<keyword evidence="4 5" id="KW-0472">Membrane</keyword>
<dbReference type="PANTHER" id="PTHR10846:SF8">
    <property type="entry name" value="INNER MEMBRANE PROTEIN YRBG"/>
    <property type="match status" value="1"/>
</dbReference>
<feature type="transmembrane region" description="Helical" evidence="5">
    <location>
        <begin position="236"/>
        <end position="261"/>
    </location>
</feature>
<feature type="domain" description="Sodium/calcium exchanger membrane region" evidence="6">
    <location>
        <begin position="3"/>
        <end position="142"/>
    </location>
</feature>